<reference evidence="2 3" key="2">
    <citation type="journal article" date="2013" name="Genome Announc.">
        <title>Genome Sequence of Growth-Improving Paenibacillus mucilaginosus Strain KNP414.</title>
        <authorList>
            <person name="Lu J.J."/>
            <person name="Wang J.F."/>
            <person name="Hu X.F."/>
        </authorList>
    </citation>
    <scope>NUCLEOTIDE SEQUENCE [LARGE SCALE GENOMIC DNA]</scope>
    <source>
        <strain evidence="2 3">KNP414</strain>
    </source>
</reference>
<evidence type="ECO:0000313" key="3">
    <source>
        <dbReference type="Proteomes" id="UP000006620"/>
    </source>
</evidence>
<accession>F8FK46</accession>
<keyword evidence="1" id="KW-1133">Transmembrane helix</keyword>
<reference evidence="3" key="1">
    <citation type="submission" date="2011-06" db="EMBL/GenBank/DDBJ databases">
        <title>Complete genome sequence of Paenibacillus mucilaginosus KNP414.</title>
        <authorList>
            <person name="Wang J."/>
            <person name="Hu S."/>
            <person name="Hu X."/>
            <person name="Zhang B."/>
            <person name="Dong D."/>
            <person name="Zhang S."/>
            <person name="Zhao K."/>
            <person name="Wu D."/>
        </authorList>
    </citation>
    <scope>NUCLEOTIDE SEQUENCE [LARGE SCALE GENOMIC DNA]</scope>
    <source>
        <strain evidence="3">KNP414</strain>
    </source>
</reference>
<keyword evidence="1" id="KW-0472">Membrane</keyword>
<sequence>MNRISGSGPRTGRPGRAPCSAVYVLPTVLFVIFLQISLQERVSFNYNGRNRLIGRYALSGI</sequence>
<name>F8FK46_PAEMK</name>
<dbReference type="AlphaFoldDB" id="F8FK46"/>
<protein>
    <submittedName>
        <fullName evidence="2">Uncharacterized protein</fullName>
    </submittedName>
</protein>
<gene>
    <name evidence="2" type="ordered locus">KNP414_05563</name>
</gene>
<dbReference type="HOGENOM" id="CLU_2918303_0_0_9"/>
<dbReference type="EMBL" id="CP002869">
    <property type="protein sequence ID" value="AEI44087.1"/>
    <property type="molecule type" value="Genomic_DNA"/>
</dbReference>
<feature type="transmembrane region" description="Helical" evidence="1">
    <location>
        <begin position="21"/>
        <end position="38"/>
    </location>
</feature>
<evidence type="ECO:0000313" key="2">
    <source>
        <dbReference type="EMBL" id="AEI44087.1"/>
    </source>
</evidence>
<organism evidence="2 3">
    <name type="scientific">Paenibacillus mucilaginosus (strain KNP414)</name>
    <dbReference type="NCBI Taxonomy" id="1036673"/>
    <lineage>
        <taxon>Bacteria</taxon>
        <taxon>Bacillati</taxon>
        <taxon>Bacillota</taxon>
        <taxon>Bacilli</taxon>
        <taxon>Bacillales</taxon>
        <taxon>Paenibacillaceae</taxon>
        <taxon>Paenibacillus</taxon>
    </lineage>
</organism>
<proteinExistence type="predicted"/>
<dbReference type="Proteomes" id="UP000006620">
    <property type="component" value="Chromosome"/>
</dbReference>
<dbReference type="KEGG" id="pms:KNP414_05563"/>
<evidence type="ECO:0000256" key="1">
    <source>
        <dbReference type="SAM" id="Phobius"/>
    </source>
</evidence>
<keyword evidence="1" id="KW-0812">Transmembrane</keyword>